<dbReference type="Proteomes" id="UP000649829">
    <property type="component" value="Unassembled WGS sequence"/>
</dbReference>
<protein>
    <submittedName>
        <fullName evidence="5">3-hydroxybutyryl-CoA dehydrogenase</fullName>
    </submittedName>
</protein>
<evidence type="ECO:0000256" key="1">
    <source>
        <dbReference type="ARBA" id="ARBA00023002"/>
    </source>
</evidence>
<feature type="domain" description="3-hydroxyacyl-CoA dehydrogenase NAD binding" evidence="3">
    <location>
        <begin position="13"/>
        <end position="191"/>
    </location>
</feature>
<feature type="domain" description="3-hydroxybutyryl-CoA dehydrogenase reduced Rossmann-fold" evidence="4">
    <location>
        <begin position="325"/>
        <end position="391"/>
    </location>
</feature>
<dbReference type="InterPro" id="IPR006108">
    <property type="entry name" value="3HC_DH_C"/>
</dbReference>
<evidence type="ECO:0000259" key="3">
    <source>
        <dbReference type="Pfam" id="PF02737"/>
    </source>
</evidence>
<comment type="caution">
    <text evidence="5">The sequence shown here is derived from an EMBL/GenBank/DDBJ whole genome shotgun (WGS) entry which is preliminary data.</text>
</comment>
<name>A0A917TAQ6_9RHOB</name>
<feature type="domain" description="3-hydroxyacyl-CoA dehydrogenase C-terminal" evidence="2">
    <location>
        <begin position="194"/>
        <end position="291"/>
    </location>
</feature>
<reference evidence="5" key="2">
    <citation type="submission" date="2020-09" db="EMBL/GenBank/DDBJ databases">
        <authorList>
            <person name="Sun Q."/>
            <person name="Zhou Y."/>
        </authorList>
    </citation>
    <scope>NUCLEOTIDE SEQUENCE</scope>
    <source>
        <strain evidence="5">CGMCC 1.6293</strain>
    </source>
</reference>
<dbReference type="RefSeq" id="WP_036540392.1">
    <property type="nucleotide sequence ID" value="NZ_BMLF01000008.1"/>
</dbReference>
<sequence>MTTNATALGTDRTIGVIGAGTMGAGIAQLAAANGHPVLLYDAFDGAAEKGKARIAKGLNGLVARGKMTEADVEALVGRITIATAPEDLSGVAMVVEAIVENLEVKRSLFGQLEGIVAEDTILASNTSSISLTAIARDLKRPERFVGMHFFNPAPVMKLVEVISGVATAPEVAATVFATAEAWGKIAVHAKSTPGFIVNRVARPYYAEALRLYEEQVADPATLDALLTEGGGFRMGPFALIDLIGADVNYTVNLSVFEAFYNEPRFRPSIIQLELVNSGRFGRKTGRGFYDYSDGAEMPRPATVSAGDTAGAADLASGRIDDVLIMTTRGRTARAEARDADRPVILHDLFIEGTTRRLGFTVSPGVSDEVIARFVAALKVQGVAATRLADWPGLVVMRTVAMLANEGFEAVMQGVADEDGIDLAMRYGVNYPKGPIAWAQEIGLARVLSVLDALHEATGDPRYRASLRLRLAAEALED</sequence>
<dbReference type="SUPFAM" id="SSF48179">
    <property type="entry name" value="6-phosphogluconate dehydrogenase C-terminal domain-like"/>
    <property type="match status" value="2"/>
</dbReference>
<dbReference type="GO" id="GO:0008691">
    <property type="term" value="F:3-hydroxybutyryl-CoA dehydrogenase activity"/>
    <property type="evidence" value="ECO:0007669"/>
    <property type="project" value="TreeGrafter"/>
</dbReference>
<dbReference type="AlphaFoldDB" id="A0A917TAQ6"/>
<dbReference type="PANTHER" id="PTHR48075:SF5">
    <property type="entry name" value="3-HYDROXYBUTYRYL-COA DEHYDROGENASE"/>
    <property type="match status" value="1"/>
</dbReference>
<dbReference type="InterPro" id="IPR041040">
    <property type="entry name" value="3HCDH_RFF"/>
</dbReference>
<dbReference type="FunFam" id="3.40.50.720:FF:000009">
    <property type="entry name" value="Fatty oxidation complex, alpha subunit"/>
    <property type="match status" value="1"/>
</dbReference>
<dbReference type="GO" id="GO:0070403">
    <property type="term" value="F:NAD+ binding"/>
    <property type="evidence" value="ECO:0007669"/>
    <property type="project" value="InterPro"/>
</dbReference>
<dbReference type="InterPro" id="IPR008927">
    <property type="entry name" value="6-PGluconate_DH-like_C_sf"/>
</dbReference>
<dbReference type="InterPro" id="IPR006176">
    <property type="entry name" value="3-OHacyl-CoA_DH_NAD-bd"/>
</dbReference>
<proteinExistence type="predicted"/>
<dbReference type="EMBL" id="BMLF01000008">
    <property type="protein sequence ID" value="GGM16612.1"/>
    <property type="molecule type" value="Genomic_DNA"/>
</dbReference>
<dbReference type="Gene3D" id="3.40.50.720">
    <property type="entry name" value="NAD(P)-binding Rossmann-like Domain"/>
    <property type="match status" value="1"/>
</dbReference>
<reference evidence="5" key="1">
    <citation type="journal article" date="2014" name="Int. J. Syst. Evol. Microbiol.">
        <title>Complete genome sequence of Corynebacterium casei LMG S-19264T (=DSM 44701T), isolated from a smear-ripened cheese.</title>
        <authorList>
            <consortium name="US DOE Joint Genome Institute (JGI-PGF)"/>
            <person name="Walter F."/>
            <person name="Albersmeier A."/>
            <person name="Kalinowski J."/>
            <person name="Ruckert C."/>
        </authorList>
    </citation>
    <scope>NUCLEOTIDE SEQUENCE</scope>
    <source>
        <strain evidence="5">CGMCC 1.6293</strain>
    </source>
</reference>
<evidence type="ECO:0000259" key="2">
    <source>
        <dbReference type="Pfam" id="PF00725"/>
    </source>
</evidence>
<dbReference type="PANTHER" id="PTHR48075">
    <property type="entry name" value="3-HYDROXYACYL-COA DEHYDROGENASE FAMILY PROTEIN"/>
    <property type="match status" value="1"/>
</dbReference>
<keyword evidence="1" id="KW-0560">Oxidoreductase</keyword>
<dbReference type="InterPro" id="IPR006180">
    <property type="entry name" value="3-OHacyl-CoA_DH_CS"/>
</dbReference>
<accession>A0A917TAQ6</accession>
<dbReference type="InterPro" id="IPR036291">
    <property type="entry name" value="NAD(P)-bd_dom_sf"/>
</dbReference>
<dbReference type="Pfam" id="PF02737">
    <property type="entry name" value="3HCDH_N"/>
    <property type="match status" value="1"/>
</dbReference>
<gene>
    <name evidence="5" type="ORF">GCM10011534_43140</name>
</gene>
<dbReference type="Pfam" id="PF18321">
    <property type="entry name" value="3HCDH_RFF"/>
    <property type="match status" value="1"/>
</dbReference>
<feature type="domain" description="3-hydroxyacyl-CoA dehydrogenase C-terminal" evidence="2">
    <location>
        <begin position="392"/>
        <end position="469"/>
    </location>
</feature>
<organism evidence="5 6">
    <name type="scientific">Pseudooceanicola nanhaiensis</name>
    <dbReference type="NCBI Taxonomy" id="375761"/>
    <lineage>
        <taxon>Bacteria</taxon>
        <taxon>Pseudomonadati</taxon>
        <taxon>Pseudomonadota</taxon>
        <taxon>Alphaproteobacteria</taxon>
        <taxon>Rhodobacterales</taxon>
        <taxon>Paracoccaceae</taxon>
        <taxon>Pseudooceanicola</taxon>
    </lineage>
</organism>
<evidence type="ECO:0000313" key="6">
    <source>
        <dbReference type="Proteomes" id="UP000649829"/>
    </source>
</evidence>
<dbReference type="GO" id="GO:0006635">
    <property type="term" value="P:fatty acid beta-oxidation"/>
    <property type="evidence" value="ECO:0007669"/>
    <property type="project" value="TreeGrafter"/>
</dbReference>
<evidence type="ECO:0000313" key="5">
    <source>
        <dbReference type="EMBL" id="GGM16612.1"/>
    </source>
</evidence>
<dbReference type="PROSITE" id="PS00067">
    <property type="entry name" value="3HCDH"/>
    <property type="match status" value="1"/>
</dbReference>
<dbReference type="Gene3D" id="1.10.1040.50">
    <property type="match status" value="1"/>
</dbReference>
<keyword evidence="6" id="KW-1185">Reference proteome</keyword>
<dbReference type="Pfam" id="PF00725">
    <property type="entry name" value="3HCDH"/>
    <property type="match status" value="2"/>
</dbReference>
<evidence type="ECO:0000259" key="4">
    <source>
        <dbReference type="Pfam" id="PF18321"/>
    </source>
</evidence>
<dbReference type="SUPFAM" id="SSF51735">
    <property type="entry name" value="NAD(P)-binding Rossmann-fold domains"/>
    <property type="match status" value="1"/>
</dbReference>